<feature type="site" description="Interaction with DNA" evidence="8">
    <location>
        <position position="187"/>
    </location>
</feature>
<dbReference type="InterPro" id="IPR013826">
    <property type="entry name" value="Topo_IA_cen_sub3"/>
</dbReference>
<dbReference type="CDD" id="cd03363">
    <property type="entry name" value="TOPRIM_TopoIA_TopoI"/>
    <property type="match status" value="1"/>
</dbReference>
<keyword evidence="6 8" id="KW-0238">DNA-binding</keyword>
<dbReference type="PROSITE" id="PS50880">
    <property type="entry name" value="TOPRIM"/>
    <property type="match status" value="1"/>
</dbReference>
<dbReference type="Pfam" id="PF13368">
    <property type="entry name" value="Toprim_C_rpt"/>
    <property type="match status" value="3"/>
</dbReference>
<dbReference type="InterPro" id="IPR003602">
    <property type="entry name" value="Topo_IA_DNA-bd_dom"/>
</dbReference>
<keyword evidence="3" id="KW-0479">Metal-binding</keyword>
<evidence type="ECO:0000256" key="9">
    <source>
        <dbReference type="SAM" id="MobiDB-lite"/>
    </source>
</evidence>
<dbReference type="Gene3D" id="2.70.20.10">
    <property type="entry name" value="Topoisomerase I, domain 3"/>
    <property type="match status" value="1"/>
</dbReference>
<dbReference type="SMART" id="SM00436">
    <property type="entry name" value="TOP1Bc"/>
    <property type="match status" value="1"/>
</dbReference>
<evidence type="ECO:0000256" key="5">
    <source>
        <dbReference type="ARBA" id="ARBA00023029"/>
    </source>
</evidence>
<keyword evidence="7 8" id="KW-0413">Isomerase</keyword>
<comment type="subunit">
    <text evidence="8">Monomer.</text>
</comment>
<keyword evidence="5 8" id="KW-0799">Topoisomerase</keyword>
<dbReference type="InterPro" id="IPR013497">
    <property type="entry name" value="Topo_IA_cen"/>
</dbReference>
<dbReference type="SMART" id="SM00493">
    <property type="entry name" value="TOPRIM"/>
    <property type="match status" value="1"/>
</dbReference>
<feature type="active site" description="O-(5'-phospho-DNA)-tyrosine intermediate" evidence="8">
    <location>
        <position position="336"/>
    </location>
</feature>
<name>A0A0G1ZRC3_9BACT</name>
<evidence type="ECO:0000256" key="8">
    <source>
        <dbReference type="HAMAP-Rule" id="MF_00952"/>
    </source>
</evidence>
<dbReference type="Gene3D" id="1.10.290.10">
    <property type="entry name" value="Topoisomerase I, domain 4"/>
    <property type="match status" value="1"/>
</dbReference>
<evidence type="ECO:0000256" key="6">
    <source>
        <dbReference type="ARBA" id="ARBA00023125"/>
    </source>
</evidence>
<dbReference type="InterPro" id="IPR023406">
    <property type="entry name" value="Topo_IA_AS"/>
</dbReference>
<organism evidence="12 13">
    <name type="scientific">Candidatus Uhrbacteria bacterium GW2011_GWD2_52_7</name>
    <dbReference type="NCBI Taxonomy" id="1618989"/>
    <lineage>
        <taxon>Bacteria</taxon>
        <taxon>Candidatus Uhriibacteriota</taxon>
    </lineage>
</organism>
<dbReference type="Gene3D" id="1.10.460.10">
    <property type="entry name" value="Topoisomerase I, domain 2"/>
    <property type="match status" value="1"/>
</dbReference>
<dbReference type="GO" id="GO:0003917">
    <property type="term" value="F:DNA topoisomerase type I (single strand cut, ATP-independent) activity"/>
    <property type="evidence" value="ECO:0007669"/>
    <property type="project" value="UniProtKB-UniRule"/>
</dbReference>
<feature type="domain" description="Topo IA-type catalytic" evidence="11">
    <location>
        <begin position="173"/>
        <end position="591"/>
    </location>
</feature>
<dbReference type="InterPro" id="IPR023405">
    <property type="entry name" value="Topo_IA_core_domain"/>
</dbReference>
<feature type="site" description="Interaction with DNA" evidence="8">
    <location>
        <position position="522"/>
    </location>
</feature>
<dbReference type="GO" id="GO:0046872">
    <property type="term" value="F:metal ion binding"/>
    <property type="evidence" value="ECO:0007669"/>
    <property type="project" value="UniProtKB-KW"/>
</dbReference>
<dbReference type="NCBIfam" id="TIGR01051">
    <property type="entry name" value="topA_bact"/>
    <property type="match status" value="1"/>
</dbReference>
<dbReference type="InterPro" id="IPR025589">
    <property type="entry name" value="Toprim_C_rpt"/>
</dbReference>
<dbReference type="InterPro" id="IPR000380">
    <property type="entry name" value="Topo_IA"/>
</dbReference>
<dbReference type="InterPro" id="IPR034149">
    <property type="entry name" value="TOPRIM_TopoI"/>
</dbReference>
<comment type="function">
    <text evidence="8">Releases the supercoiling and torsional tension of DNA, which is introduced during the DNA replication and transcription, by transiently cleaving and rejoining one strand of the DNA duplex. Introduces a single-strand break via transesterification at a target site in duplex DNA. The scissile phosphodiester is attacked by the catalytic tyrosine of the enzyme, resulting in the formation of a DNA-(5'-phosphotyrosyl)-enzyme intermediate and the expulsion of a 3'-OH DNA strand. The free DNA strand then undergoes passage around the unbroken strand, thus removing DNA supercoils. Finally, in the religation step, the DNA 3'-OH attacks the covalent intermediate to expel the active-site tyrosine and restore the DNA phosphodiester backbone.</text>
</comment>
<dbReference type="InterPro" id="IPR013824">
    <property type="entry name" value="Topo_IA_cen_sub1"/>
</dbReference>
<feature type="site" description="Interaction with DNA" evidence="8">
    <location>
        <position position="77"/>
    </location>
</feature>
<dbReference type="AlphaFoldDB" id="A0A0G1ZRC3"/>
<comment type="similarity">
    <text evidence="2 8">Belongs to the type IA topoisomerase family.</text>
</comment>
<dbReference type="InterPro" id="IPR006171">
    <property type="entry name" value="TOPRIM_dom"/>
</dbReference>
<dbReference type="SUPFAM" id="SSF56712">
    <property type="entry name" value="Prokaryotic type I DNA topoisomerase"/>
    <property type="match status" value="1"/>
</dbReference>
<feature type="site" description="Interaction with DNA" evidence="8">
    <location>
        <position position="199"/>
    </location>
</feature>
<dbReference type="Pfam" id="PF01131">
    <property type="entry name" value="Topoisom_bac"/>
    <property type="match status" value="1"/>
</dbReference>
<dbReference type="InterPro" id="IPR005733">
    <property type="entry name" value="TopoI_bac-type"/>
</dbReference>
<dbReference type="PROSITE" id="PS00396">
    <property type="entry name" value="TOPO_IA_1"/>
    <property type="match status" value="1"/>
</dbReference>
<evidence type="ECO:0000259" key="11">
    <source>
        <dbReference type="PROSITE" id="PS52039"/>
    </source>
</evidence>
<dbReference type="InterPro" id="IPR028612">
    <property type="entry name" value="Topoisom_1_IA"/>
</dbReference>
<reference evidence="12 13" key="1">
    <citation type="journal article" date="2015" name="Nature">
        <title>rRNA introns, odd ribosomes, and small enigmatic genomes across a large radiation of phyla.</title>
        <authorList>
            <person name="Brown C.T."/>
            <person name="Hug L.A."/>
            <person name="Thomas B.C."/>
            <person name="Sharon I."/>
            <person name="Castelle C.J."/>
            <person name="Singh A."/>
            <person name="Wilkins M.J."/>
            <person name="Williams K.H."/>
            <person name="Banfield J.F."/>
        </authorList>
    </citation>
    <scope>NUCLEOTIDE SEQUENCE [LARGE SCALE GENOMIC DNA]</scope>
</reference>
<keyword evidence="4" id="KW-0460">Magnesium</keyword>
<dbReference type="PANTHER" id="PTHR42785">
    <property type="entry name" value="DNA TOPOISOMERASE, TYPE IA, CORE"/>
    <property type="match status" value="1"/>
</dbReference>
<comment type="catalytic activity">
    <reaction evidence="1 8">
        <text>ATP-independent breakage of single-stranded DNA, followed by passage and rejoining.</text>
        <dbReference type="EC" id="5.6.2.1"/>
    </reaction>
</comment>
<dbReference type="Pfam" id="PF01751">
    <property type="entry name" value="Toprim"/>
    <property type="match status" value="1"/>
</dbReference>
<evidence type="ECO:0000313" key="13">
    <source>
        <dbReference type="Proteomes" id="UP000034846"/>
    </source>
</evidence>
<evidence type="ECO:0000259" key="10">
    <source>
        <dbReference type="PROSITE" id="PS50880"/>
    </source>
</evidence>
<feature type="site" description="Interaction with DNA" evidence="8">
    <location>
        <position position="192"/>
    </location>
</feature>
<feature type="region of interest" description="Interaction with DNA" evidence="8">
    <location>
        <begin position="207"/>
        <end position="212"/>
    </location>
</feature>
<dbReference type="HAMAP" id="MF_00952">
    <property type="entry name" value="Topoisom_1_prok"/>
    <property type="match status" value="1"/>
</dbReference>
<dbReference type="Proteomes" id="UP000034846">
    <property type="component" value="Unassembled WGS sequence"/>
</dbReference>
<dbReference type="EC" id="5.6.2.1" evidence="8"/>
<dbReference type="InterPro" id="IPR013825">
    <property type="entry name" value="Topo_IA_cen_sub2"/>
</dbReference>
<dbReference type="GO" id="GO:0006265">
    <property type="term" value="P:DNA topological change"/>
    <property type="evidence" value="ECO:0007669"/>
    <property type="project" value="UniProtKB-UniRule"/>
</dbReference>
<feature type="site" description="Interaction with DNA" evidence="8">
    <location>
        <position position="338"/>
    </location>
</feature>
<dbReference type="Gene3D" id="3.40.50.140">
    <property type="match status" value="1"/>
</dbReference>
<dbReference type="CDD" id="cd00186">
    <property type="entry name" value="TOP1Ac"/>
    <property type="match status" value="1"/>
</dbReference>
<evidence type="ECO:0000256" key="3">
    <source>
        <dbReference type="ARBA" id="ARBA00022723"/>
    </source>
</evidence>
<accession>A0A0G1ZRC3</accession>
<comment type="caution">
    <text evidence="12">The sequence shown here is derived from an EMBL/GenBank/DDBJ whole genome shotgun (WGS) entry which is preliminary data.</text>
</comment>
<feature type="site" description="Interaction with DNA" evidence="8">
    <location>
        <position position="184"/>
    </location>
</feature>
<dbReference type="EMBL" id="LCRD01000003">
    <property type="protein sequence ID" value="KKW30792.1"/>
    <property type="molecule type" value="Genomic_DNA"/>
</dbReference>
<dbReference type="PRINTS" id="PR00417">
    <property type="entry name" value="PRTPISMRASEI"/>
</dbReference>
<dbReference type="InterPro" id="IPR003601">
    <property type="entry name" value="Topo_IA_2"/>
</dbReference>
<proteinExistence type="inferred from homology"/>
<feature type="site" description="Interaction with DNA" evidence="8">
    <location>
        <position position="183"/>
    </location>
</feature>
<dbReference type="SMART" id="SM00437">
    <property type="entry name" value="TOP1Ac"/>
    <property type="match status" value="1"/>
</dbReference>
<evidence type="ECO:0000256" key="1">
    <source>
        <dbReference type="ARBA" id="ARBA00000213"/>
    </source>
</evidence>
<evidence type="ECO:0000313" key="12">
    <source>
        <dbReference type="EMBL" id="KKW30792.1"/>
    </source>
</evidence>
<feature type="domain" description="Toprim" evidence="10">
    <location>
        <begin position="47"/>
        <end position="157"/>
    </location>
</feature>
<feature type="region of interest" description="Disordered" evidence="9">
    <location>
        <begin position="786"/>
        <end position="805"/>
    </location>
</feature>
<evidence type="ECO:0000256" key="7">
    <source>
        <dbReference type="ARBA" id="ARBA00023235"/>
    </source>
</evidence>
<evidence type="ECO:0000256" key="4">
    <source>
        <dbReference type="ARBA" id="ARBA00022842"/>
    </source>
</evidence>
<dbReference type="PROSITE" id="PS52039">
    <property type="entry name" value="TOPO_IA_2"/>
    <property type="match status" value="1"/>
</dbReference>
<protein>
    <recommendedName>
        <fullName evidence="8">DNA topoisomerase 1</fullName>
        <ecNumber evidence="8">5.6.2.1</ecNumber>
    </recommendedName>
    <alternativeName>
        <fullName evidence="8">DNA topoisomerase I</fullName>
    </alternativeName>
</protein>
<sequence length="805" mass="89671">MSPRRVRFGQPQAKSHFAVAAFPNPDAAGTHFDLFLTVGYCQPEIMAKLLIVESPTKAKTITKFLGRDYRVLSSFGHIRDLPKRKMGVDVEHGFHPTYEVPADKKAKVKDLKDAAKAADDIYLATDEDREGEAIAWHIAEVLGLDEKTAKRITFHEITKRAIEGALEHARTIDMRLVDAQQTRRILDRLVGYELSPLLWRKVQRGLSAGRVQSVAVRLVVERERERLAFNKDEYWTIEAQLEKAGAPIEAKLTHVGDKKLDKLDIKTEADADAIVSSVSGANFVVTSIEEKEATRKAPTPLTTSTLQQESYNRLGMSAKQTMTLAQKLYETGRITYMRTDSMNLADQFTDATQAFIASEFGAPFAKGPVHYKTSKKGAQEAHEAIRPTDVTATPASLKGTLEAGQWKLYDLIWRRTVASQLPPAKIQRTAIDFDAANHTFRANGSTVVFEGFMKVWQAAEDKILPALTKGDNVGKAKAVTPTQHFTEPPARFSDATLIKTLEEYGIGRPSTYAPTLATIEARQYVLRDDNKKLYPSDIAMIVTDLLVEHFPEIVDYEFTAQMEHKLDEIAEGSHDWQMVMTSFYGPFHEKIQEKTTDISRSDVMKERRLGTDPKSGKEVIVRTGRFGPYVQLGEPSDAEPKPRRASLAKEQMMDTVTIEDAMKLLALPRTVGVHPNGNEIIAALGRFGPYLKCGDVNISLPPEDHPATITLERAVHICTEGVEKKLKMMEPIAELGVDPETKGKVVVKDGRFGPYITDGKTNVTIPKTKDPKEVTFDEAVAMLAKKRSSPKRAWKGRKKSAASEE</sequence>
<dbReference type="GO" id="GO:0003677">
    <property type="term" value="F:DNA binding"/>
    <property type="evidence" value="ECO:0007669"/>
    <property type="project" value="UniProtKB-KW"/>
</dbReference>
<evidence type="ECO:0000256" key="2">
    <source>
        <dbReference type="ARBA" id="ARBA00009446"/>
    </source>
</evidence>
<dbReference type="PATRIC" id="fig|1618989.3.peg.78"/>
<dbReference type="PANTHER" id="PTHR42785:SF1">
    <property type="entry name" value="DNA TOPOISOMERASE"/>
    <property type="match status" value="1"/>
</dbReference>
<gene>
    <name evidence="8" type="primary">topA</name>
    <name evidence="12" type="ORF">UY72_C0003G0021</name>
</gene>